<dbReference type="InterPro" id="IPR012902">
    <property type="entry name" value="N_methyl_site"/>
</dbReference>
<dbReference type="InterPro" id="IPR026906">
    <property type="entry name" value="LRR_5"/>
</dbReference>
<reference evidence="2" key="1">
    <citation type="submission" date="2021-11" db="EMBL/GenBank/DDBJ databases">
        <title>Isoprene-degrading acetogen.</title>
        <authorList>
            <person name="Yang Y."/>
            <person name="Jin H."/>
            <person name="Yan J."/>
        </authorList>
    </citation>
    <scope>NUCLEOTIDE SEQUENCE</scope>
    <source>
        <strain evidence="2">Berkeley</strain>
    </source>
</reference>
<keyword evidence="1" id="KW-1133">Transmembrane helix</keyword>
<name>A0ABY6HEX4_9FIRM</name>
<keyword evidence="1" id="KW-0472">Membrane</keyword>
<dbReference type="NCBIfam" id="TIGR02532">
    <property type="entry name" value="IV_pilin_GFxxxE"/>
    <property type="match status" value="1"/>
</dbReference>
<dbReference type="EMBL" id="CP087994">
    <property type="protein sequence ID" value="UYO63072.1"/>
    <property type="molecule type" value="Genomic_DNA"/>
</dbReference>
<dbReference type="Gene3D" id="3.30.700.10">
    <property type="entry name" value="Glycoprotein, Type 4 Pilin"/>
    <property type="match status" value="1"/>
</dbReference>
<dbReference type="SUPFAM" id="SSF54523">
    <property type="entry name" value="Pili subunits"/>
    <property type="match status" value="1"/>
</dbReference>
<gene>
    <name evidence="2" type="ORF">LNN31_01080</name>
</gene>
<dbReference type="InterPro" id="IPR032675">
    <property type="entry name" value="LRR_dom_sf"/>
</dbReference>
<organism evidence="2 3">
    <name type="scientific">Acetobacterium wieringae</name>
    <dbReference type="NCBI Taxonomy" id="52694"/>
    <lineage>
        <taxon>Bacteria</taxon>
        <taxon>Bacillati</taxon>
        <taxon>Bacillota</taxon>
        <taxon>Clostridia</taxon>
        <taxon>Eubacteriales</taxon>
        <taxon>Eubacteriaceae</taxon>
        <taxon>Acetobacterium</taxon>
    </lineage>
</organism>
<keyword evidence="3" id="KW-1185">Reference proteome</keyword>
<evidence type="ECO:0000313" key="3">
    <source>
        <dbReference type="Proteomes" id="UP001163550"/>
    </source>
</evidence>
<protein>
    <submittedName>
        <fullName evidence="2">Leucine-rich repeat protein</fullName>
    </submittedName>
</protein>
<dbReference type="InterPro" id="IPR045584">
    <property type="entry name" value="Pilin-like"/>
</dbReference>
<dbReference type="Gene3D" id="3.80.10.10">
    <property type="entry name" value="Ribonuclease Inhibitor"/>
    <property type="match status" value="1"/>
</dbReference>
<evidence type="ECO:0000256" key="1">
    <source>
        <dbReference type="SAM" id="Phobius"/>
    </source>
</evidence>
<accession>A0ABY6HEX4</accession>
<dbReference type="Proteomes" id="UP001163550">
    <property type="component" value="Chromosome"/>
</dbReference>
<keyword evidence="1" id="KW-0812">Transmembrane</keyword>
<feature type="transmembrane region" description="Helical" evidence="1">
    <location>
        <begin position="12"/>
        <end position="34"/>
    </location>
</feature>
<proteinExistence type="predicted"/>
<dbReference type="RefSeq" id="WP_228877826.1">
    <property type="nucleotide sequence ID" value="NZ_CABIIK010000001.1"/>
</dbReference>
<sequence length="265" mass="28530">MNNKKGFTLTEMIVVLVILAVLAAFAIPTMLGYISSSQEKLCDITRLDMVRLYKTSLIGKEASASQSGFENFATDNWGSIPQCPAGGDYTYSVSLGADGKIIAEIQCSVHGSAHVLTAEEAAFPRQGGMKGVLGFGPPVSYYSGAATDIIIPKVLDGITVTGIWQEFFKNKGLTSVAFQSDSQLTRIHARAFQNNNLTEIKIPDSVVHIDVRAFYGNSITKITIGSGVIMEGDVFGDNNDFRNAYEASGSGAGTYLFVDGRWKKQ</sequence>
<evidence type="ECO:0000313" key="2">
    <source>
        <dbReference type="EMBL" id="UYO63072.1"/>
    </source>
</evidence>
<dbReference type="Pfam" id="PF13306">
    <property type="entry name" value="LRR_5"/>
    <property type="match status" value="1"/>
</dbReference>
<dbReference type="Pfam" id="PF07963">
    <property type="entry name" value="N_methyl"/>
    <property type="match status" value="1"/>
</dbReference>